<reference evidence="3" key="1">
    <citation type="journal article" date="2011" name="Proc. Natl. Acad. Sci. U.S.A.">
        <title>Obligate biotrophy features unraveled by the genomic analysis of rust fungi.</title>
        <authorList>
            <person name="Duplessis S."/>
            <person name="Cuomo C.A."/>
            <person name="Lin Y.-C."/>
            <person name="Aerts A."/>
            <person name="Tisserant E."/>
            <person name="Veneault-Fourrey C."/>
            <person name="Joly D.L."/>
            <person name="Hacquard S."/>
            <person name="Amselem J."/>
            <person name="Cantarel B.L."/>
            <person name="Chiu R."/>
            <person name="Coutinho P.M."/>
            <person name="Feau N."/>
            <person name="Field M."/>
            <person name="Frey P."/>
            <person name="Gelhaye E."/>
            <person name="Goldberg J."/>
            <person name="Grabherr M.G."/>
            <person name="Kodira C.D."/>
            <person name="Kohler A."/>
            <person name="Kuees U."/>
            <person name="Lindquist E.A."/>
            <person name="Lucas S.M."/>
            <person name="Mago R."/>
            <person name="Mauceli E."/>
            <person name="Morin E."/>
            <person name="Murat C."/>
            <person name="Pangilinan J.L."/>
            <person name="Park R."/>
            <person name="Pearson M."/>
            <person name="Quesneville H."/>
            <person name="Rouhier N."/>
            <person name="Sakthikumar S."/>
            <person name="Salamov A.A."/>
            <person name="Schmutz J."/>
            <person name="Selles B."/>
            <person name="Shapiro H."/>
            <person name="Tanguay P."/>
            <person name="Tuskan G.A."/>
            <person name="Henrissat B."/>
            <person name="Van de Peer Y."/>
            <person name="Rouze P."/>
            <person name="Ellis J.G."/>
            <person name="Dodds P.N."/>
            <person name="Schein J.E."/>
            <person name="Zhong S."/>
            <person name="Hamelin R.C."/>
            <person name="Grigoriev I.V."/>
            <person name="Szabo L.J."/>
            <person name="Martin F."/>
        </authorList>
    </citation>
    <scope>NUCLEOTIDE SEQUENCE [LARGE SCALE GENOMIC DNA]</scope>
    <source>
        <strain evidence="3">98AG31 / pathotype 3-4-7</strain>
    </source>
</reference>
<evidence type="ECO:0000313" key="3">
    <source>
        <dbReference type="Proteomes" id="UP000001072"/>
    </source>
</evidence>
<keyword evidence="3" id="KW-1185">Reference proteome</keyword>
<dbReference type="RefSeq" id="XP_007419368.1">
    <property type="nucleotide sequence ID" value="XM_007419306.1"/>
</dbReference>
<feature type="region of interest" description="Disordered" evidence="1">
    <location>
        <begin position="129"/>
        <end position="166"/>
    </location>
</feature>
<sequence length="240" mass="26751">MAPTTRSGSSRAPSVADATTTVGDDDRRGSQPPVSSRKPSTSTTTSKRSKTAPHDRRDRLTPDAQSELRRVGTGQDPERSSSLQESDTQRQGLSQTTVQTDGLQVSNGAYQQLEPSDLGLEYFRAQSERETSILGPPSTSKSNQFSPREFQRRTSDSTHQRGRQGSEELDLTILPLDQELINPVFHHLKMYLDPIVCNQDKLFNEIKTMLSLVKSRDANRRIDVIDKTIAELIKNVNDQV</sequence>
<feature type="compositionally biased region" description="Polar residues" evidence="1">
    <location>
        <begin position="137"/>
        <end position="146"/>
    </location>
</feature>
<name>F4SDB5_MELLP</name>
<dbReference type="InParanoid" id="F4SDB5"/>
<feature type="compositionally biased region" description="Basic and acidic residues" evidence="1">
    <location>
        <begin position="149"/>
        <end position="159"/>
    </location>
</feature>
<feature type="compositionally biased region" description="Basic and acidic residues" evidence="1">
    <location>
        <begin position="52"/>
        <end position="70"/>
    </location>
</feature>
<dbReference type="Proteomes" id="UP000001072">
    <property type="component" value="Unassembled WGS sequence"/>
</dbReference>
<evidence type="ECO:0000313" key="2">
    <source>
        <dbReference type="EMBL" id="EGF97361.1"/>
    </source>
</evidence>
<feature type="compositionally biased region" description="Polar residues" evidence="1">
    <location>
        <begin position="1"/>
        <end position="12"/>
    </location>
</feature>
<feature type="region of interest" description="Disordered" evidence="1">
    <location>
        <begin position="1"/>
        <end position="112"/>
    </location>
</feature>
<feature type="compositionally biased region" description="Polar residues" evidence="1">
    <location>
        <begin position="80"/>
        <end position="112"/>
    </location>
</feature>
<accession>F4SDB5</accession>
<dbReference type="KEGG" id="mlr:MELLADRAFT_70047"/>
<organism evidence="3">
    <name type="scientific">Melampsora larici-populina (strain 98AG31 / pathotype 3-4-7)</name>
    <name type="common">Poplar leaf rust fungus</name>
    <dbReference type="NCBI Taxonomy" id="747676"/>
    <lineage>
        <taxon>Eukaryota</taxon>
        <taxon>Fungi</taxon>
        <taxon>Dikarya</taxon>
        <taxon>Basidiomycota</taxon>
        <taxon>Pucciniomycotina</taxon>
        <taxon>Pucciniomycetes</taxon>
        <taxon>Pucciniales</taxon>
        <taxon>Melampsoraceae</taxon>
        <taxon>Melampsora</taxon>
    </lineage>
</organism>
<dbReference type="EMBL" id="GL883245">
    <property type="protein sequence ID" value="EGF97361.1"/>
    <property type="molecule type" value="Genomic_DNA"/>
</dbReference>
<dbReference type="GeneID" id="18931401"/>
<protein>
    <submittedName>
        <fullName evidence="2">Uncharacterized protein</fullName>
    </submittedName>
</protein>
<evidence type="ECO:0000256" key="1">
    <source>
        <dbReference type="SAM" id="MobiDB-lite"/>
    </source>
</evidence>
<dbReference type="HOGENOM" id="CLU_1156623_0_0_1"/>
<gene>
    <name evidence="2" type="ORF">MELLADRAFT_70047</name>
</gene>
<dbReference type="VEuPathDB" id="FungiDB:MELLADRAFT_70047"/>
<proteinExistence type="predicted"/>
<feature type="compositionally biased region" description="Low complexity" evidence="1">
    <location>
        <begin position="35"/>
        <end position="46"/>
    </location>
</feature>
<dbReference type="AlphaFoldDB" id="F4SDB5"/>